<evidence type="ECO:0000256" key="1">
    <source>
        <dbReference type="SAM" id="Phobius"/>
    </source>
</evidence>
<dbReference type="RefSeq" id="WP_083744457.1">
    <property type="nucleotide sequence ID" value="NZ_CP192071.1"/>
</dbReference>
<name>A0A1N7DUK2_9ACTN</name>
<keyword evidence="1" id="KW-0812">Transmembrane</keyword>
<sequence>MKNGVNAPRLLGYGLGGALVVTGFAGLVVDAHLTDPLGWALWFGGLIVAHDGVLVPLVLLTGVAVGRMRSPSPVRAGLTVAAMLSLLALPMVTGLGRRADNPSLLPLDYGRNLLVVLGLVALGTALAAIAVRLRARRRRG</sequence>
<reference evidence="3" key="1">
    <citation type="submission" date="2017-01" db="EMBL/GenBank/DDBJ databases">
        <authorList>
            <person name="Varghese N."/>
            <person name="Submissions S."/>
        </authorList>
    </citation>
    <scope>NUCLEOTIDE SEQUENCE [LARGE SCALE GENOMIC DNA]</scope>
    <source>
        <strain evidence="3">ATCC 12950</strain>
    </source>
</reference>
<dbReference type="EMBL" id="FTNI01000015">
    <property type="protein sequence ID" value="SIR79385.1"/>
    <property type="molecule type" value="Genomic_DNA"/>
</dbReference>
<evidence type="ECO:0000313" key="2">
    <source>
        <dbReference type="EMBL" id="SIR79385.1"/>
    </source>
</evidence>
<proteinExistence type="predicted"/>
<accession>A0A1N7DUK2</accession>
<keyword evidence="1" id="KW-1133">Transmembrane helix</keyword>
<feature type="transmembrane region" description="Helical" evidence="1">
    <location>
        <begin position="113"/>
        <end position="133"/>
    </location>
</feature>
<feature type="transmembrane region" description="Helical" evidence="1">
    <location>
        <begin position="12"/>
        <end position="33"/>
    </location>
</feature>
<feature type="transmembrane region" description="Helical" evidence="1">
    <location>
        <begin position="39"/>
        <end position="64"/>
    </location>
</feature>
<keyword evidence="1" id="KW-0472">Membrane</keyword>
<keyword evidence="3" id="KW-1185">Reference proteome</keyword>
<organism evidence="2 3">
    <name type="scientific">Microbispora rosea</name>
    <dbReference type="NCBI Taxonomy" id="58117"/>
    <lineage>
        <taxon>Bacteria</taxon>
        <taxon>Bacillati</taxon>
        <taxon>Actinomycetota</taxon>
        <taxon>Actinomycetes</taxon>
        <taxon>Streptosporangiales</taxon>
        <taxon>Streptosporangiaceae</taxon>
        <taxon>Microbispora</taxon>
    </lineage>
</organism>
<protein>
    <submittedName>
        <fullName evidence="2">Uncharacterized protein</fullName>
    </submittedName>
</protein>
<feature type="transmembrane region" description="Helical" evidence="1">
    <location>
        <begin position="76"/>
        <end position="93"/>
    </location>
</feature>
<dbReference type="OrthoDB" id="3483782at2"/>
<evidence type="ECO:0000313" key="3">
    <source>
        <dbReference type="Proteomes" id="UP000186096"/>
    </source>
</evidence>
<dbReference type="AlphaFoldDB" id="A0A1N7DUK2"/>
<gene>
    <name evidence="2" type="ORF">SAMN05421833_115184</name>
</gene>
<dbReference type="Proteomes" id="UP000186096">
    <property type="component" value="Unassembled WGS sequence"/>
</dbReference>